<accession>A0A2S8H8Q8</accession>
<dbReference type="AlphaFoldDB" id="A0A2S8H8Q8"/>
<dbReference type="RefSeq" id="WP_146114718.1">
    <property type="nucleotide sequence ID" value="NZ_PUIN01000018.1"/>
</dbReference>
<proteinExistence type="predicted"/>
<dbReference type="EMBL" id="PUIN01000018">
    <property type="protein sequence ID" value="PQO98882.1"/>
    <property type="molecule type" value="Genomic_DNA"/>
</dbReference>
<comment type="caution">
    <text evidence="1">The sequence shown here is derived from an EMBL/GenBank/DDBJ whole genome shotgun (WGS) entry which is preliminary data.</text>
</comment>
<gene>
    <name evidence="1" type="ORF">C5612_27170</name>
</gene>
<name>A0A2S8H8Q8_9PSED</name>
<reference evidence="1 2" key="1">
    <citation type="submission" date="2018-02" db="EMBL/GenBank/DDBJ databases">
        <title>Draft genome sequencing of Pseudomonas frederiksbergensis 11-D3.</title>
        <authorList>
            <person name="Zheng B.-X."/>
        </authorList>
    </citation>
    <scope>NUCLEOTIDE SEQUENCE [LARGE SCALE GENOMIC DNA]</scope>
    <source>
        <strain evidence="1 2">11-D3</strain>
    </source>
</reference>
<organism evidence="1 2">
    <name type="scientific">Pseudomonas frederiksbergensis</name>
    <dbReference type="NCBI Taxonomy" id="104087"/>
    <lineage>
        <taxon>Bacteria</taxon>
        <taxon>Pseudomonadati</taxon>
        <taxon>Pseudomonadota</taxon>
        <taxon>Gammaproteobacteria</taxon>
        <taxon>Pseudomonadales</taxon>
        <taxon>Pseudomonadaceae</taxon>
        <taxon>Pseudomonas</taxon>
    </lineage>
</organism>
<protein>
    <submittedName>
        <fullName evidence="1">Uncharacterized protein</fullName>
    </submittedName>
</protein>
<evidence type="ECO:0000313" key="2">
    <source>
        <dbReference type="Proteomes" id="UP000239687"/>
    </source>
</evidence>
<sequence>MTDNIDAMDNTQTLASLAPNPISNFSPSDTFAIVALQSGMGREVENRRVEIPEQFKSCPIFRCLLQHFNSGAFKKNSLHDAYARVLRFNILANWAITEYSDAQTLPPAFMQDYVRHLRTEKNLGLNSICAYMSGYRTAFDCFLEDAYGDPSQGETAAIVREAIAFIPSVSNRAGQATKSLGQITNQPEKDELKIVRSTIHFCCQFLRLMNEQRIELLRNKDVMRQLAKILNECNGDFDKLKYSTNKTNRSTLYKALVGAILKSDNLQLKERLLHNRVEFSYAQIEQHPPLTIEEANRLIRLGVRDSGALDIFPENSDSKLYFHNIDYLYLIKHTPSEEVAFAWLLATDRVQLSGVMDMRLGDLRITPSVASPIYVKGRSEQSIREVPMHSRKSMQYQAYAEFEELKKSFLKLFPNTGDILFDLPTTGNLQSVDSVVYRPLVMAAFQQTAQYQAQYEADREVEIFADITRRVAMNNRPIWNNKQRRRENAAIGITGANPTPVKRQTISITAIAQSRAILDTDGGNPGNEAFEKYSQDVVGADATAHSPGVKEVVYIHASETKYRLDKRALFATNVGQLMVDDARKVQTAIREENLISVADLKVMLGWAEVRSDAGELEEFDDLLQSAQKAGYTISPFGQIEKGSKKFIITNSVTAALLFSYRDECIRQLERISIEDELKAISIAMQAAFIDGVLEKFDSKTILQGKNMLKNNTFPAPIIR</sequence>
<dbReference type="Proteomes" id="UP000239687">
    <property type="component" value="Unassembled WGS sequence"/>
</dbReference>
<evidence type="ECO:0000313" key="1">
    <source>
        <dbReference type="EMBL" id="PQO98882.1"/>
    </source>
</evidence>